<dbReference type="Proteomes" id="UP001193734">
    <property type="component" value="Unassembled WGS sequence"/>
</dbReference>
<keyword evidence="2" id="KW-1185">Reference proteome</keyword>
<organism evidence="1 2">
    <name type="scientific">Xylanibacter rodentium</name>
    <dbReference type="NCBI Taxonomy" id="2736289"/>
    <lineage>
        <taxon>Bacteria</taxon>
        <taxon>Pseudomonadati</taxon>
        <taxon>Bacteroidota</taxon>
        <taxon>Bacteroidia</taxon>
        <taxon>Bacteroidales</taxon>
        <taxon>Prevotellaceae</taxon>
        <taxon>Xylanibacter</taxon>
    </lineage>
</organism>
<gene>
    <name evidence="1" type="ORF">HPS55_08325</name>
</gene>
<reference evidence="1 2" key="1">
    <citation type="submission" date="2020-05" db="EMBL/GenBank/DDBJ databases">
        <title>Distinct polysaccharide utilization as determinants for interspecies competition between intestinal Prevotella spp.</title>
        <authorList>
            <person name="Galvez E.J.C."/>
            <person name="Iljazovic A."/>
            <person name="Strowig T."/>
        </authorList>
    </citation>
    <scope>NUCLEOTIDE SEQUENCE [LARGE SCALE GENOMIC DNA]</scope>
    <source>
        <strain evidence="1 2">PROD</strain>
    </source>
</reference>
<sequence length="264" mass="27583">MNRIKSLSVLVVLTVFVALPSLSSLSLPQNVSHHLSSVLPSSDESLPLPDESLPWPDESLLLSGGLSVMTVPDTAAVAEDTLAAGGKKKKKNWKRVKEEILLSVPGVNVGYAVYVGTKAIRDARKTLNARMQHIRDSLNAVGGANVELLDDSVARRAVRSDSIAVAGTGFSADTSAIVRPVVVAPRDTAVAATDGEVTKPAFRLNPAGCRKTSSADIAHCDGSGVCAACAGAKRHYTMSQGVWRFVDCTNCGGTGKCPGCKGED</sequence>
<evidence type="ECO:0000313" key="1">
    <source>
        <dbReference type="EMBL" id="NPE14330.1"/>
    </source>
</evidence>
<name>A0ABX2AXE2_9BACT</name>
<accession>A0ABX2AXE2</accession>
<dbReference type="GeneID" id="82157770"/>
<protein>
    <submittedName>
        <fullName evidence="1">Uncharacterized protein</fullName>
    </submittedName>
</protein>
<proteinExistence type="predicted"/>
<dbReference type="EMBL" id="JABKKE010000012">
    <property type="protein sequence ID" value="NPE14330.1"/>
    <property type="molecule type" value="Genomic_DNA"/>
</dbReference>
<evidence type="ECO:0000313" key="2">
    <source>
        <dbReference type="Proteomes" id="UP001193734"/>
    </source>
</evidence>
<dbReference type="RefSeq" id="WP_172177353.1">
    <property type="nucleotide sequence ID" value="NZ_CASGIA010000010.1"/>
</dbReference>
<comment type="caution">
    <text evidence="1">The sequence shown here is derived from an EMBL/GenBank/DDBJ whole genome shotgun (WGS) entry which is preliminary data.</text>
</comment>